<proteinExistence type="predicted"/>
<feature type="non-terminal residue" evidence="2">
    <location>
        <position position="1"/>
    </location>
</feature>
<evidence type="ECO:0000313" key="2">
    <source>
        <dbReference type="EMBL" id="SVB47792.1"/>
    </source>
</evidence>
<feature type="non-terminal residue" evidence="2">
    <location>
        <position position="26"/>
    </location>
</feature>
<reference evidence="2" key="1">
    <citation type="submission" date="2018-05" db="EMBL/GenBank/DDBJ databases">
        <authorList>
            <person name="Lanie J.A."/>
            <person name="Ng W.-L."/>
            <person name="Kazmierczak K.M."/>
            <person name="Andrzejewski T.M."/>
            <person name="Davidsen T.M."/>
            <person name="Wayne K.J."/>
            <person name="Tettelin H."/>
            <person name="Glass J.I."/>
            <person name="Rusch D."/>
            <person name="Podicherti R."/>
            <person name="Tsui H.-C.T."/>
            <person name="Winkler M.E."/>
        </authorList>
    </citation>
    <scope>NUCLEOTIDE SEQUENCE</scope>
</reference>
<feature type="region of interest" description="Disordered" evidence="1">
    <location>
        <begin position="1"/>
        <end position="26"/>
    </location>
</feature>
<accession>A0A382EBQ9</accession>
<gene>
    <name evidence="2" type="ORF">METZ01_LOCUS200646</name>
</gene>
<dbReference type="EMBL" id="UINC01043573">
    <property type="protein sequence ID" value="SVB47792.1"/>
    <property type="molecule type" value="Genomic_DNA"/>
</dbReference>
<name>A0A382EBQ9_9ZZZZ</name>
<sequence>TKGSIVKRRQAPRNTKQCSLRLMGMI</sequence>
<organism evidence="2">
    <name type="scientific">marine metagenome</name>
    <dbReference type="NCBI Taxonomy" id="408172"/>
    <lineage>
        <taxon>unclassified sequences</taxon>
        <taxon>metagenomes</taxon>
        <taxon>ecological metagenomes</taxon>
    </lineage>
</organism>
<evidence type="ECO:0000256" key="1">
    <source>
        <dbReference type="SAM" id="MobiDB-lite"/>
    </source>
</evidence>
<dbReference type="AlphaFoldDB" id="A0A382EBQ9"/>
<protein>
    <submittedName>
        <fullName evidence="2">Uncharacterized protein</fullName>
    </submittedName>
</protein>
<feature type="compositionally biased region" description="Basic residues" evidence="1">
    <location>
        <begin position="1"/>
        <end position="11"/>
    </location>
</feature>